<reference evidence="1" key="1">
    <citation type="submission" date="2021-01" db="UniProtKB">
        <authorList>
            <consortium name="EnsemblMetazoa"/>
        </authorList>
    </citation>
    <scope>IDENTIFICATION</scope>
</reference>
<evidence type="ECO:0000313" key="1">
    <source>
        <dbReference type="EnsemblMetazoa" id="CLYHEMP001668.1"/>
    </source>
</evidence>
<evidence type="ECO:0000313" key="2">
    <source>
        <dbReference type="Proteomes" id="UP000594262"/>
    </source>
</evidence>
<keyword evidence="2" id="KW-1185">Reference proteome</keyword>
<proteinExistence type="predicted"/>
<accession>A0A7M5V124</accession>
<protein>
    <submittedName>
        <fullName evidence="1">Uncharacterized protein</fullName>
    </submittedName>
</protein>
<organism evidence="1 2">
    <name type="scientific">Clytia hemisphaerica</name>
    <dbReference type="NCBI Taxonomy" id="252671"/>
    <lineage>
        <taxon>Eukaryota</taxon>
        <taxon>Metazoa</taxon>
        <taxon>Cnidaria</taxon>
        <taxon>Hydrozoa</taxon>
        <taxon>Hydroidolina</taxon>
        <taxon>Leptothecata</taxon>
        <taxon>Obeliida</taxon>
        <taxon>Clytiidae</taxon>
        <taxon>Clytia</taxon>
    </lineage>
</organism>
<dbReference type="AlphaFoldDB" id="A0A7M5V124"/>
<dbReference type="Proteomes" id="UP000594262">
    <property type="component" value="Unplaced"/>
</dbReference>
<name>A0A7M5V124_9CNID</name>
<dbReference type="EnsemblMetazoa" id="CLYHEMT001668.1">
    <property type="protein sequence ID" value="CLYHEMP001668.1"/>
    <property type="gene ID" value="CLYHEMG001668"/>
</dbReference>
<sequence>MEKATHKVATISLVARRKPALVPMQKRVAEGVAKFFEEKKAETDLYETYQEWYKDLSDRMPDDIPLIYEDFILVKYSQTYSKSNEISLYYWDIPKDVTTWEEKSIQEKRENEFEKATGFKIKKCNEGDWLEKTRFLGILHPKHANDIVITSERCDKDEYSYWTSKTPEGCQREENRNGETFYSMIAFASNEEPKIMEGVTKFLQERKAVTNFFKSYQDWYEDLSDRMTDDIPLIYKDIILVKYSQKGYASDEISLYYDTNRTKEFKKKGGDWLEKTKSVWILHPYHLNDIVITTQREKEGYSYWTSKTPEECQRREIRNGETFYSMIAFASKTFLQSPSYREPKIMEGITKFLQEGKAVTNFFKSYQEWYEFLSDRMTEDIPFIYEDFMLVKQSQKSCSVRSDLLDKEVKQYNKGWILHPTKADDVLQILGN</sequence>